<dbReference type="InterPro" id="IPR026222">
    <property type="entry name" value="ApoD_vertbrte"/>
</dbReference>
<evidence type="ECO:0000256" key="10">
    <source>
        <dbReference type="ARBA" id="ARBA00023283"/>
    </source>
</evidence>
<comment type="subcellular location">
    <subcellularLocation>
        <location evidence="1">Secreted</location>
    </subcellularLocation>
</comment>
<dbReference type="FunFam" id="2.40.128.20:FF:000003">
    <property type="entry name" value="Apolipoprotein D"/>
    <property type="match status" value="1"/>
</dbReference>
<sequence>MNYSNFDVKVLFMLLLTAAVADGQSFHLGKCQQPSVQEDFDVTRYMGTWYEIEKLPAIFERGKCNQATYSLLADGTVKVHNSELPNGKINSIEGVAKVKNSSQPAILTVSFFKGKYTTTSHILWCTLVFDLFGLFHVDYAWILARTRVLTEDVISQLHDELASAGVNLNRLTVSDQTGCDQTKGMK</sequence>
<dbReference type="PANTHER" id="PTHR10612:SF34">
    <property type="entry name" value="APOLIPOPROTEIN D"/>
    <property type="match status" value="1"/>
</dbReference>
<evidence type="ECO:0000256" key="5">
    <source>
        <dbReference type="ARBA" id="ARBA00022525"/>
    </source>
</evidence>
<dbReference type="GO" id="GO:0006869">
    <property type="term" value="P:lipid transport"/>
    <property type="evidence" value="ECO:0007669"/>
    <property type="project" value="InterPro"/>
</dbReference>
<dbReference type="Gene3D" id="2.40.128.20">
    <property type="match status" value="1"/>
</dbReference>
<dbReference type="GO" id="GO:0008289">
    <property type="term" value="F:lipid binding"/>
    <property type="evidence" value="ECO:0007669"/>
    <property type="project" value="UniProtKB-KW"/>
</dbReference>
<evidence type="ECO:0000313" key="14">
    <source>
        <dbReference type="Proteomes" id="UP000694568"/>
    </source>
</evidence>
<keyword evidence="6 11" id="KW-0732">Signal</keyword>
<feature type="domain" description="Lipocalin/cytosolic fatty-acid binding" evidence="12">
    <location>
        <begin position="40"/>
        <end position="174"/>
    </location>
</feature>
<protein>
    <recommendedName>
        <fullName evidence="3">Apolipoprotein D</fullName>
    </recommendedName>
</protein>
<dbReference type="Ensembl" id="ENSSLUT00000017637.1">
    <property type="protein sequence ID" value="ENSSLUP00000017080.1"/>
    <property type="gene ID" value="ENSSLUG00000007955.1"/>
</dbReference>
<dbReference type="Proteomes" id="UP000694568">
    <property type="component" value="Unplaced"/>
</dbReference>
<evidence type="ECO:0000256" key="7">
    <source>
        <dbReference type="ARBA" id="ARBA00023121"/>
    </source>
</evidence>
<dbReference type="GO" id="GO:0042246">
    <property type="term" value="P:tissue regeneration"/>
    <property type="evidence" value="ECO:0007669"/>
    <property type="project" value="InterPro"/>
</dbReference>
<feature type="chain" id="PRO_5034415088" description="Apolipoprotein D" evidence="11">
    <location>
        <begin position="24"/>
        <end position="186"/>
    </location>
</feature>
<dbReference type="PROSITE" id="PS00213">
    <property type="entry name" value="LIPOCALIN"/>
    <property type="match status" value="1"/>
</dbReference>
<dbReference type="PANTHER" id="PTHR10612">
    <property type="entry name" value="APOLIPOPROTEIN D"/>
    <property type="match status" value="1"/>
</dbReference>
<dbReference type="InterPro" id="IPR000566">
    <property type="entry name" value="Lipocln_cytosolic_FA-bd_dom"/>
</dbReference>
<comment type="similarity">
    <text evidence="2 11">Belongs to the calycin superfamily. Lipocalin family.</text>
</comment>
<dbReference type="GO" id="GO:0000302">
    <property type="term" value="P:response to reactive oxygen species"/>
    <property type="evidence" value="ECO:0007669"/>
    <property type="project" value="TreeGrafter"/>
</dbReference>
<evidence type="ECO:0000256" key="3">
    <source>
        <dbReference type="ARBA" id="ARBA00019890"/>
    </source>
</evidence>
<reference evidence="13" key="2">
    <citation type="submission" date="2025-09" db="UniProtKB">
        <authorList>
            <consortium name="Ensembl"/>
        </authorList>
    </citation>
    <scope>IDENTIFICATION</scope>
</reference>
<keyword evidence="8" id="KW-1015">Disulfide bond</keyword>
<dbReference type="GO" id="GO:0007420">
    <property type="term" value="P:brain development"/>
    <property type="evidence" value="ECO:0007669"/>
    <property type="project" value="InterPro"/>
</dbReference>
<evidence type="ECO:0000259" key="12">
    <source>
        <dbReference type="Pfam" id="PF08212"/>
    </source>
</evidence>
<keyword evidence="5" id="KW-0964">Secreted</keyword>
<evidence type="ECO:0000256" key="8">
    <source>
        <dbReference type="ARBA" id="ARBA00023157"/>
    </source>
</evidence>
<evidence type="ECO:0000256" key="6">
    <source>
        <dbReference type="ARBA" id="ARBA00022729"/>
    </source>
</evidence>
<keyword evidence="10" id="KW-0873">Pyrrolidone carboxylic acid</keyword>
<dbReference type="PRINTS" id="PR02058">
    <property type="entry name" value="APODVERTBRTE"/>
</dbReference>
<dbReference type="InterPro" id="IPR022272">
    <property type="entry name" value="Lipocalin_CS"/>
</dbReference>
<dbReference type="AlphaFoldDB" id="A0A8C9XXE2"/>
<evidence type="ECO:0000256" key="9">
    <source>
        <dbReference type="ARBA" id="ARBA00023180"/>
    </source>
</evidence>
<name>A0A8C9XXE2_SANLU</name>
<dbReference type="GeneTree" id="ENSGT00510000046981"/>
<gene>
    <name evidence="13" type="primary">LOC116040062</name>
</gene>
<evidence type="ECO:0000256" key="4">
    <source>
        <dbReference type="ARBA" id="ARBA00022448"/>
    </source>
</evidence>
<dbReference type="PRINTS" id="PR01219">
    <property type="entry name" value="APOLIPOPROTD"/>
</dbReference>
<dbReference type="InterPro" id="IPR022271">
    <property type="entry name" value="Lipocalin_ApoD"/>
</dbReference>
<keyword evidence="9" id="KW-0325">Glycoprotein</keyword>
<dbReference type="InterPro" id="IPR002969">
    <property type="entry name" value="ApolipopD"/>
</dbReference>
<accession>A0A8C9XXE2</accession>
<evidence type="ECO:0000256" key="2">
    <source>
        <dbReference type="ARBA" id="ARBA00006889"/>
    </source>
</evidence>
<keyword evidence="14" id="KW-1185">Reference proteome</keyword>
<dbReference type="PIRSF" id="PIRSF036893">
    <property type="entry name" value="Lipocalin_ApoD"/>
    <property type="match status" value="1"/>
</dbReference>
<dbReference type="GO" id="GO:0006629">
    <property type="term" value="P:lipid metabolic process"/>
    <property type="evidence" value="ECO:0007669"/>
    <property type="project" value="TreeGrafter"/>
</dbReference>
<dbReference type="CDD" id="cd19437">
    <property type="entry name" value="lipocalin_apoD-like"/>
    <property type="match status" value="1"/>
</dbReference>
<evidence type="ECO:0000256" key="1">
    <source>
        <dbReference type="ARBA" id="ARBA00004613"/>
    </source>
</evidence>
<keyword evidence="7" id="KW-0446">Lipid-binding</keyword>
<dbReference type="GO" id="GO:0005576">
    <property type="term" value="C:extracellular region"/>
    <property type="evidence" value="ECO:0007669"/>
    <property type="project" value="UniProtKB-SubCell"/>
</dbReference>
<feature type="signal peptide" evidence="11">
    <location>
        <begin position="1"/>
        <end position="23"/>
    </location>
</feature>
<keyword evidence="4" id="KW-0813">Transport</keyword>
<evidence type="ECO:0000256" key="11">
    <source>
        <dbReference type="PIRNR" id="PIRNR036893"/>
    </source>
</evidence>
<dbReference type="SUPFAM" id="SSF50814">
    <property type="entry name" value="Lipocalins"/>
    <property type="match status" value="1"/>
</dbReference>
<dbReference type="GO" id="GO:0005737">
    <property type="term" value="C:cytoplasm"/>
    <property type="evidence" value="ECO:0007669"/>
    <property type="project" value="TreeGrafter"/>
</dbReference>
<organism evidence="13 14">
    <name type="scientific">Sander lucioperca</name>
    <name type="common">Pike-perch</name>
    <name type="synonym">Perca lucioperca</name>
    <dbReference type="NCBI Taxonomy" id="283035"/>
    <lineage>
        <taxon>Eukaryota</taxon>
        <taxon>Metazoa</taxon>
        <taxon>Chordata</taxon>
        <taxon>Craniata</taxon>
        <taxon>Vertebrata</taxon>
        <taxon>Euteleostomi</taxon>
        <taxon>Actinopterygii</taxon>
        <taxon>Neopterygii</taxon>
        <taxon>Teleostei</taxon>
        <taxon>Neoteleostei</taxon>
        <taxon>Acanthomorphata</taxon>
        <taxon>Eupercaria</taxon>
        <taxon>Perciformes</taxon>
        <taxon>Percoidei</taxon>
        <taxon>Percidae</taxon>
        <taxon>Luciopercinae</taxon>
        <taxon>Sander</taxon>
    </lineage>
</organism>
<reference evidence="13" key="1">
    <citation type="submission" date="2025-08" db="UniProtKB">
        <authorList>
            <consortium name="Ensembl"/>
        </authorList>
    </citation>
    <scope>IDENTIFICATION</scope>
</reference>
<evidence type="ECO:0000313" key="13">
    <source>
        <dbReference type="Ensembl" id="ENSSLUP00000017080.1"/>
    </source>
</evidence>
<dbReference type="Pfam" id="PF08212">
    <property type="entry name" value="Lipocalin_2"/>
    <property type="match status" value="1"/>
</dbReference>
<dbReference type="InterPro" id="IPR012674">
    <property type="entry name" value="Calycin"/>
</dbReference>
<proteinExistence type="inferred from homology"/>